<organism evidence="1 2">
    <name type="scientific">Segatella copri</name>
    <dbReference type="NCBI Taxonomy" id="165179"/>
    <lineage>
        <taxon>Bacteria</taxon>
        <taxon>Pseudomonadati</taxon>
        <taxon>Bacteroidota</taxon>
        <taxon>Bacteroidia</taxon>
        <taxon>Bacteroidales</taxon>
        <taxon>Prevotellaceae</taxon>
        <taxon>Segatella</taxon>
    </lineage>
</organism>
<dbReference type="Proteomes" id="UP001196316">
    <property type="component" value="Unassembled WGS sequence"/>
</dbReference>
<gene>
    <name evidence="1" type="ORF">KSW80_10120</name>
</gene>
<dbReference type="AlphaFoldDB" id="A0AAW4N8R6"/>
<comment type="caution">
    <text evidence="1">The sequence shown here is derived from an EMBL/GenBank/DDBJ whole genome shotgun (WGS) entry which is preliminary data.</text>
</comment>
<sequence>MEHTKINRESFDEAITLYEREQFVSEKECVLEDKMHLYKFRGTRRSRLAVSVMHAMPFTYLKDNIDNIVKALDADSSLSDTVDVFCHTTVGPSNRENMQALADSRDITLRIIDISDMKSLSSVAKILQSETKTEKGTEAYEKMMFDYLSKANSSSFIKNGFYYSVILFLIYKNMEMTKKELKEAMDRNLGISNDSLDNSLNYLLRTPSRIVSFKKGDVKLYKLSPDEYKKIEESDKDSKDLETDFVKRFKQIADKYGILSVDDVYQKFLDFYVKSGSRIFNMDVDANDTKTCYESFKVSCIKQIGGTEQFNSFLKELNEICCNNSFLNRISLAKSFFGLYNSQKYQNYVSQRQNNIVLDTTLLVHYLCCKLDLSKYDDAEYQDRDFLTVKSLIEYKEQNSSKVKFLVPFDYVSEVVGELRKAFKLSLFDEMKDLAISFQTSNIFFNYYLFVKTLRKGNNDNSKYSFSDFVEELGFDVRDCYEPIFFKRNIARMKLFFESTGCEFIDKISDRYDDFEPLERNYASFLFEERYYGKTPKAIEADLRQAIYFAKLSNQNEDKDYYLSSWDTSLYYLRNIVNKDLYYVKSYSIHRPAALLNRLMLKSFKLNDKCFTNEIFAYADRTYEITDKIKSMFDNVITPYFSAAGSNNSTLVKNVIKIQKEYIDDSKEGARSSREKVLPIEDIFVKIIDKIKEHACTTKDLSMYLADKDNTDFVLDLISKAIKSYKDGKRMDISSELCNSLIQYLAQKDKEYMMGETLKKEQEDAGIV</sequence>
<proteinExistence type="predicted"/>
<accession>A0AAW4N8R6</accession>
<evidence type="ECO:0000313" key="1">
    <source>
        <dbReference type="EMBL" id="MBV3408749.1"/>
    </source>
</evidence>
<protein>
    <submittedName>
        <fullName evidence="1">Uncharacterized protein</fullName>
    </submittedName>
</protein>
<reference evidence="1" key="1">
    <citation type="submission" date="2021-06" db="EMBL/GenBank/DDBJ databases">
        <title>Collection of gut derived symbiotic bacterial strains cultured from healthy donors.</title>
        <authorList>
            <person name="Lin H."/>
            <person name="Littmann E."/>
            <person name="Pamer E.G."/>
        </authorList>
    </citation>
    <scope>NUCLEOTIDE SEQUENCE</scope>
    <source>
        <strain evidence="1">MSK.21.60</strain>
    </source>
</reference>
<dbReference type="EMBL" id="JAHOEP010000026">
    <property type="protein sequence ID" value="MBV3408749.1"/>
    <property type="molecule type" value="Genomic_DNA"/>
</dbReference>
<name>A0AAW4N8R6_9BACT</name>
<dbReference type="RefSeq" id="WP_217326758.1">
    <property type="nucleotide sequence ID" value="NZ_JAHOEK010000025.1"/>
</dbReference>
<evidence type="ECO:0000313" key="2">
    <source>
        <dbReference type="Proteomes" id="UP001196316"/>
    </source>
</evidence>